<evidence type="ECO:0000256" key="3">
    <source>
        <dbReference type="ARBA" id="ARBA00022741"/>
    </source>
</evidence>
<comment type="similarity">
    <text evidence="1 6 7">Belongs to the TRAFAC class TrmE-Era-EngA-EngB-Septin-like GTPase superfamily. TrmE GTPase family.</text>
</comment>
<feature type="binding site" evidence="6">
    <location>
        <position position="226"/>
    </location>
    <ligand>
        <name>K(+)</name>
        <dbReference type="ChEBI" id="CHEBI:29103"/>
    </ligand>
</feature>
<proteinExistence type="inferred from homology"/>
<dbReference type="Pfam" id="PF10396">
    <property type="entry name" value="TrmE_N"/>
    <property type="match status" value="1"/>
</dbReference>
<dbReference type="HAMAP" id="MF_00379">
    <property type="entry name" value="GTPase_MnmE"/>
    <property type="match status" value="1"/>
</dbReference>
<sequence>MDPIVSAATRLISQPVGIVRLSGDRLFPKFSPLIVPDILDPEHRKIYRIRVRDESGYIIDDGILLFFRAPESLTGEDVAELQIHGNPHSLRKIISHAIQLGARQALPGEFLYRAYLHQKISLLKAESLNRLIQAPSFEEYRIHYRDYAGEVESPLETIRQKWMDLIARFYVILDHVDDEVGSYPGAAEISLLIDSLMINIRHFRKTFLASKKRWRGFSVLITGPVNSGKSSLFNKLLGDNRAIVSDIPGTTRDLLEGRISSDHGDIVLLDSAGIRKTGDQIEQMGIKRAVEESRTVSLLVWVNSPDNAEPPDLLFKSGARVPVVRIWNKCDLEKDLTGTAQFEVSAKTRKGLGRLYRFLEERAQDYYSETSLGHDDSESVLSSQSQYQFLGRLSRQLSKTKSSIGQIPWEVLLHDLEQYNPEMELASGMVTHQMVYDRVFQNFCIGK</sequence>
<keyword evidence="6" id="KW-0378">Hydrolase</keyword>
<feature type="binding site" evidence="6">
    <location>
        <position position="247"/>
    </location>
    <ligand>
        <name>K(+)</name>
        <dbReference type="ChEBI" id="CHEBI:29103"/>
    </ligand>
</feature>
<evidence type="ECO:0000256" key="5">
    <source>
        <dbReference type="ARBA" id="ARBA00023134"/>
    </source>
</evidence>
<feature type="binding site" evidence="6">
    <location>
        <position position="80"/>
    </location>
    <ligand>
        <name>(6S)-5-formyl-5,6,7,8-tetrahydrofolate</name>
        <dbReference type="ChEBI" id="CHEBI:57457"/>
    </ligand>
</feature>
<dbReference type="EC" id="3.6.-.-" evidence="6"/>
<dbReference type="InterPro" id="IPR031168">
    <property type="entry name" value="G_TrmE"/>
</dbReference>
<dbReference type="SUPFAM" id="SSF52540">
    <property type="entry name" value="P-loop containing nucleoside triphosphate hydrolases"/>
    <property type="match status" value="1"/>
</dbReference>
<dbReference type="GO" id="GO:0005829">
    <property type="term" value="C:cytosol"/>
    <property type="evidence" value="ECO:0007669"/>
    <property type="project" value="TreeGrafter"/>
</dbReference>
<evidence type="ECO:0000259" key="8">
    <source>
        <dbReference type="Pfam" id="PF01926"/>
    </source>
</evidence>
<dbReference type="CDD" id="cd04164">
    <property type="entry name" value="trmE"/>
    <property type="match status" value="1"/>
</dbReference>
<dbReference type="EMBL" id="DTMM01000003">
    <property type="protein sequence ID" value="HFT92344.1"/>
    <property type="molecule type" value="Genomic_DNA"/>
</dbReference>
<dbReference type="GO" id="GO:0005525">
    <property type="term" value="F:GTP binding"/>
    <property type="evidence" value="ECO:0007669"/>
    <property type="project" value="UniProtKB-UniRule"/>
</dbReference>
<dbReference type="SUPFAM" id="SSF103025">
    <property type="entry name" value="Folate-binding domain"/>
    <property type="match status" value="1"/>
</dbReference>
<protein>
    <recommendedName>
        <fullName evidence="6">tRNA modification GTPase MnmE</fullName>
        <ecNumber evidence="6">3.6.-.-</ecNumber>
    </recommendedName>
</protein>
<feature type="binding site" evidence="6">
    <location>
        <position position="20"/>
    </location>
    <ligand>
        <name>(6S)-5-formyl-5,6,7,8-tetrahydrofolate</name>
        <dbReference type="ChEBI" id="CHEBI:57457"/>
    </ligand>
</feature>
<keyword evidence="6" id="KW-0479">Metal-binding</keyword>
<dbReference type="PANTHER" id="PTHR42714">
    <property type="entry name" value="TRNA MODIFICATION GTPASE GTPBP3"/>
    <property type="match status" value="1"/>
</dbReference>
<dbReference type="InterPro" id="IPR027368">
    <property type="entry name" value="MnmE_dom2"/>
</dbReference>
<feature type="binding site" evidence="6">
    <location>
        <position position="251"/>
    </location>
    <ligand>
        <name>Mg(2+)</name>
        <dbReference type="ChEBI" id="CHEBI:18420"/>
    </ligand>
</feature>
<feature type="binding site" evidence="6">
    <location>
        <begin position="270"/>
        <end position="273"/>
    </location>
    <ligand>
        <name>GTP</name>
        <dbReference type="ChEBI" id="CHEBI:37565"/>
    </ligand>
</feature>
<keyword evidence="2 6" id="KW-0819">tRNA processing</keyword>
<dbReference type="Gene3D" id="3.30.1360.120">
    <property type="entry name" value="Probable tRNA modification gtpase trme, domain 1"/>
    <property type="match status" value="1"/>
</dbReference>
<feature type="binding site" evidence="6">
    <location>
        <position position="245"/>
    </location>
    <ligand>
        <name>K(+)</name>
        <dbReference type="ChEBI" id="CHEBI:29103"/>
    </ligand>
</feature>
<feature type="domain" description="G" evidence="8">
    <location>
        <begin position="219"/>
        <end position="314"/>
    </location>
</feature>
<dbReference type="GO" id="GO:0030488">
    <property type="term" value="P:tRNA methylation"/>
    <property type="evidence" value="ECO:0007669"/>
    <property type="project" value="TreeGrafter"/>
</dbReference>
<evidence type="ECO:0000256" key="6">
    <source>
        <dbReference type="HAMAP-Rule" id="MF_00379"/>
    </source>
</evidence>
<keyword evidence="3 6" id="KW-0547">Nucleotide-binding</keyword>
<feature type="binding site" evidence="6">
    <location>
        <begin position="226"/>
        <end position="231"/>
    </location>
    <ligand>
        <name>GTP</name>
        <dbReference type="ChEBI" id="CHEBI:37565"/>
    </ligand>
</feature>
<comment type="cofactor">
    <cofactor evidence="6">
        <name>K(+)</name>
        <dbReference type="ChEBI" id="CHEBI:29103"/>
    </cofactor>
    <text evidence="6">Binds 1 potassium ion per subunit.</text>
</comment>
<dbReference type="InterPro" id="IPR018948">
    <property type="entry name" value="GTP-bd_TrmE_N"/>
</dbReference>
<evidence type="ECO:0000259" key="9">
    <source>
        <dbReference type="Pfam" id="PF10396"/>
    </source>
</evidence>
<dbReference type="NCBIfam" id="TIGR00231">
    <property type="entry name" value="small_GTP"/>
    <property type="match status" value="1"/>
</dbReference>
<comment type="subcellular location">
    <subcellularLocation>
        <location evidence="6">Cytoplasm</location>
    </subcellularLocation>
</comment>
<evidence type="ECO:0000313" key="11">
    <source>
        <dbReference type="EMBL" id="HFT92344.1"/>
    </source>
</evidence>
<feature type="domain" description="GTP-binding protein TrmE N-terminal" evidence="9">
    <location>
        <begin position="4"/>
        <end position="119"/>
    </location>
</feature>
<dbReference type="Gene3D" id="1.20.120.430">
    <property type="entry name" value="tRNA modification GTPase MnmE domain 2"/>
    <property type="match status" value="1"/>
</dbReference>
<keyword evidence="4 6" id="KW-0630">Potassium</keyword>
<dbReference type="Gene3D" id="3.40.50.300">
    <property type="entry name" value="P-loop containing nucleotide triphosphate hydrolases"/>
    <property type="match status" value="1"/>
</dbReference>
<feature type="domain" description="MnmE helical" evidence="10">
    <location>
        <begin position="122"/>
        <end position="444"/>
    </location>
</feature>
<evidence type="ECO:0000256" key="2">
    <source>
        <dbReference type="ARBA" id="ARBA00022694"/>
    </source>
</evidence>
<comment type="subunit">
    <text evidence="6">Homodimer. Heterotetramer of two MnmE and two MnmG subunits.</text>
</comment>
<dbReference type="InterPro" id="IPR027266">
    <property type="entry name" value="TrmE/GcvT-like"/>
</dbReference>
<dbReference type="GO" id="GO:0002098">
    <property type="term" value="P:tRNA wobble uridine modification"/>
    <property type="evidence" value="ECO:0007669"/>
    <property type="project" value="TreeGrafter"/>
</dbReference>
<evidence type="ECO:0000256" key="1">
    <source>
        <dbReference type="ARBA" id="ARBA00011043"/>
    </source>
</evidence>
<dbReference type="InterPro" id="IPR027417">
    <property type="entry name" value="P-loop_NTPase"/>
</dbReference>
<dbReference type="Pfam" id="PF01926">
    <property type="entry name" value="MMR_HSR1"/>
    <property type="match status" value="1"/>
</dbReference>
<comment type="caution">
    <text evidence="6">Lacks conserved residue(s) required for the propagation of feature annotation.</text>
</comment>
<comment type="caution">
    <text evidence="11">The sequence shown here is derived from an EMBL/GenBank/DDBJ whole genome shotgun (WGS) entry which is preliminary data.</text>
</comment>
<evidence type="ECO:0000256" key="7">
    <source>
        <dbReference type="RuleBase" id="RU003313"/>
    </source>
</evidence>
<comment type="function">
    <text evidence="6">Exhibits a very high intrinsic GTPase hydrolysis rate. Involved in the addition of a carboxymethylaminomethyl (cmnm) group at the wobble position (U34) of certain tRNAs, forming tRNA-cmnm(5)s(2)U34.</text>
</comment>
<dbReference type="CDD" id="cd14858">
    <property type="entry name" value="TrmE_N"/>
    <property type="match status" value="1"/>
</dbReference>
<feature type="binding site" evidence="6">
    <location>
        <position position="230"/>
    </location>
    <ligand>
        <name>Mg(2+)</name>
        <dbReference type="ChEBI" id="CHEBI:18420"/>
    </ligand>
</feature>
<dbReference type="InterPro" id="IPR025867">
    <property type="entry name" value="MnmE_helical"/>
</dbReference>
<feature type="binding site" evidence="6">
    <location>
        <begin position="245"/>
        <end position="251"/>
    </location>
    <ligand>
        <name>GTP</name>
        <dbReference type="ChEBI" id="CHEBI:37565"/>
    </ligand>
</feature>
<gene>
    <name evidence="6 11" type="primary">mnmE</name>
    <name evidence="6" type="synonym">trmE</name>
    <name evidence="11" type="ORF">ENX03_00100</name>
</gene>
<dbReference type="InterPro" id="IPR005225">
    <property type="entry name" value="Small_GTP-bd"/>
</dbReference>
<dbReference type="GO" id="GO:0046872">
    <property type="term" value="F:metal ion binding"/>
    <property type="evidence" value="ECO:0007669"/>
    <property type="project" value="UniProtKB-KW"/>
</dbReference>
<keyword evidence="6" id="KW-0460">Magnesium</keyword>
<feature type="binding site" evidence="6">
    <location>
        <position position="119"/>
    </location>
    <ligand>
        <name>(6S)-5-formyl-5,6,7,8-tetrahydrofolate</name>
        <dbReference type="ChEBI" id="CHEBI:57457"/>
    </ligand>
</feature>
<evidence type="ECO:0000256" key="4">
    <source>
        <dbReference type="ARBA" id="ARBA00022958"/>
    </source>
</evidence>
<dbReference type="AlphaFoldDB" id="A0A7C3LVE6"/>
<feature type="binding site" evidence="6">
    <location>
        <position position="447"/>
    </location>
    <ligand>
        <name>(6S)-5-formyl-5,6,7,8-tetrahydrofolate</name>
        <dbReference type="ChEBI" id="CHEBI:57457"/>
    </ligand>
</feature>
<reference evidence="11" key="1">
    <citation type="journal article" date="2020" name="mSystems">
        <title>Genome- and Community-Level Interaction Insights into Carbon Utilization and Element Cycling Functions of Hydrothermarchaeota in Hydrothermal Sediment.</title>
        <authorList>
            <person name="Zhou Z."/>
            <person name="Liu Y."/>
            <person name="Xu W."/>
            <person name="Pan J."/>
            <person name="Luo Z.H."/>
            <person name="Li M."/>
        </authorList>
    </citation>
    <scope>NUCLEOTIDE SEQUENCE [LARGE SCALE GENOMIC DNA]</scope>
    <source>
        <strain evidence="11">SpSt-902</strain>
    </source>
</reference>
<dbReference type="NCBIfam" id="TIGR00450">
    <property type="entry name" value="mnmE_trmE_thdF"/>
    <property type="match status" value="1"/>
</dbReference>
<organism evidence="11">
    <name type="scientific">Leptospirillum ferriphilum</name>
    <dbReference type="NCBI Taxonomy" id="178606"/>
    <lineage>
        <taxon>Bacteria</taxon>
        <taxon>Pseudomonadati</taxon>
        <taxon>Nitrospirota</taxon>
        <taxon>Nitrospiria</taxon>
        <taxon>Nitrospirales</taxon>
        <taxon>Nitrospiraceae</taxon>
        <taxon>Leptospirillum</taxon>
    </lineage>
</organism>
<dbReference type="InterPro" id="IPR006073">
    <property type="entry name" value="GTP-bd"/>
</dbReference>
<dbReference type="Pfam" id="PF12631">
    <property type="entry name" value="MnmE_helical"/>
    <property type="match status" value="1"/>
</dbReference>
<dbReference type="GO" id="GO:0003924">
    <property type="term" value="F:GTPase activity"/>
    <property type="evidence" value="ECO:0007669"/>
    <property type="project" value="UniProtKB-UniRule"/>
</dbReference>
<dbReference type="InterPro" id="IPR004520">
    <property type="entry name" value="GTPase_MnmE"/>
</dbReference>
<name>A0A7C3LVE6_9BACT</name>
<keyword evidence="5 6" id="KW-0342">GTP-binding</keyword>
<accession>A0A7C3LVE6</accession>
<dbReference type="PANTHER" id="PTHR42714:SF2">
    <property type="entry name" value="TRNA MODIFICATION GTPASE GTPBP3, MITOCHONDRIAL"/>
    <property type="match status" value="1"/>
</dbReference>
<keyword evidence="6" id="KW-0963">Cytoplasm</keyword>
<feature type="binding site" evidence="6">
    <location>
        <position position="250"/>
    </location>
    <ligand>
        <name>K(+)</name>
        <dbReference type="ChEBI" id="CHEBI:29103"/>
    </ligand>
</feature>
<evidence type="ECO:0000259" key="10">
    <source>
        <dbReference type="Pfam" id="PF12631"/>
    </source>
</evidence>